<name>A0A917HM29_9BACI</name>
<comment type="caution">
    <text evidence="2">The sequence shown here is derived from an EMBL/GenBank/DDBJ whole genome shotgun (WGS) entry which is preliminary data.</text>
</comment>
<evidence type="ECO:0000313" key="2">
    <source>
        <dbReference type="EMBL" id="GGG83115.1"/>
    </source>
</evidence>
<reference evidence="2" key="1">
    <citation type="journal article" date="2014" name="Int. J. Syst. Evol. Microbiol.">
        <title>Complete genome sequence of Corynebacterium casei LMG S-19264T (=DSM 44701T), isolated from a smear-ripened cheese.</title>
        <authorList>
            <consortium name="US DOE Joint Genome Institute (JGI-PGF)"/>
            <person name="Walter F."/>
            <person name="Albersmeier A."/>
            <person name="Kalinowski J."/>
            <person name="Ruckert C."/>
        </authorList>
    </citation>
    <scope>NUCLEOTIDE SEQUENCE</scope>
    <source>
        <strain evidence="2">CGMCC 1.12754</strain>
    </source>
</reference>
<dbReference type="EMBL" id="BMFR01000015">
    <property type="protein sequence ID" value="GGG83115.1"/>
    <property type="molecule type" value="Genomic_DNA"/>
</dbReference>
<feature type="domain" description="Sin" evidence="1">
    <location>
        <begin position="1"/>
        <end position="38"/>
    </location>
</feature>
<dbReference type="InterPro" id="IPR036281">
    <property type="entry name" value="SinR/SinI_dimer_dom_sf"/>
</dbReference>
<proteinExistence type="predicted"/>
<dbReference type="SUPFAM" id="SSF47406">
    <property type="entry name" value="SinR repressor dimerisation domain-like"/>
    <property type="match status" value="1"/>
</dbReference>
<organism evidence="2 3">
    <name type="scientific">Virgibacillus oceani</name>
    <dbReference type="NCBI Taxonomy" id="1479511"/>
    <lineage>
        <taxon>Bacteria</taxon>
        <taxon>Bacillati</taxon>
        <taxon>Bacillota</taxon>
        <taxon>Bacilli</taxon>
        <taxon>Bacillales</taxon>
        <taxon>Bacillaceae</taxon>
        <taxon>Virgibacillus</taxon>
    </lineage>
</organism>
<gene>
    <name evidence="2" type="ORF">GCM10011398_30860</name>
</gene>
<dbReference type="RefSeq" id="WP_188456269.1">
    <property type="nucleotide sequence ID" value="NZ_BMFR01000015.1"/>
</dbReference>
<keyword evidence="3" id="KW-1185">Reference proteome</keyword>
<evidence type="ECO:0000259" key="1">
    <source>
        <dbReference type="PROSITE" id="PS51500"/>
    </source>
</evidence>
<reference evidence="2" key="2">
    <citation type="submission" date="2020-09" db="EMBL/GenBank/DDBJ databases">
        <authorList>
            <person name="Sun Q."/>
            <person name="Zhou Y."/>
        </authorList>
    </citation>
    <scope>NUCLEOTIDE SEQUENCE</scope>
    <source>
        <strain evidence="2">CGMCC 1.12754</strain>
    </source>
</reference>
<sequence>MRNLLGRVIDEEWVVLIKEAKDLGLSMEEVREFLQKKANQLGHED</sequence>
<dbReference type="InterPro" id="IPR010981">
    <property type="entry name" value="SinR/SinI_dimer_dom"/>
</dbReference>
<accession>A0A917HM29</accession>
<dbReference type="PROSITE" id="PS51500">
    <property type="entry name" value="SIN"/>
    <property type="match status" value="1"/>
</dbReference>
<dbReference type="GO" id="GO:0006355">
    <property type="term" value="P:regulation of DNA-templated transcription"/>
    <property type="evidence" value="ECO:0007669"/>
    <property type="project" value="InterPro"/>
</dbReference>
<evidence type="ECO:0000313" key="3">
    <source>
        <dbReference type="Proteomes" id="UP000622860"/>
    </source>
</evidence>
<dbReference type="Proteomes" id="UP000622860">
    <property type="component" value="Unassembled WGS sequence"/>
</dbReference>
<dbReference type="AlphaFoldDB" id="A0A917HM29"/>
<protein>
    <recommendedName>
        <fullName evidence="1">Sin domain-containing protein</fullName>
    </recommendedName>
</protein>
<dbReference type="Pfam" id="PF08671">
    <property type="entry name" value="SinI"/>
    <property type="match status" value="1"/>
</dbReference>
<dbReference type="GO" id="GO:0046983">
    <property type="term" value="F:protein dimerization activity"/>
    <property type="evidence" value="ECO:0007669"/>
    <property type="project" value="InterPro"/>
</dbReference>